<dbReference type="EMBL" id="FQVL01000029">
    <property type="protein sequence ID" value="SHF44036.1"/>
    <property type="molecule type" value="Genomic_DNA"/>
</dbReference>
<proteinExistence type="predicted"/>
<feature type="transmembrane region" description="Helical" evidence="6">
    <location>
        <begin position="69"/>
        <end position="90"/>
    </location>
</feature>
<accession>A0A1M5BNS8</accession>
<dbReference type="AlphaFoldDB" id="A0A1M5BNS8"/>
<dbReference type="OrthoDB" id="5638726at2"/>
<reference evidence="7 8" key="1">
    <citation type="submission" date="2016-11" db="EMBL/GenBank/DDBJ databases">
        <authorList>
            <person name="Jaros S."/>
            <person name="Januszkiewicz K."/>
            <person name="Wedrychowicz H."/>
        </authorList>
    </citation>
    <scope>NUCLEOTIDE SEQUENCE [LARGE SCALE GENOMIC DNA]</scope>
    <source>
        <strain evidence="7 8">DSM 44666</strain>
    </source>
</reference>
<dbReference type="Proteomes" id="UP000184476">
    <property type="component" value="Unassembled WGS sequence"/>
</dbReference>
<evidence type="ECO:0000313" key="8">
    <source>
        <dbReference type="Proteomes" id="UP000184476"/>
    </source>
</evidence>
<feature type="transmembrane region" description="Helical" evidence="6">
    <location>
        <begin position="146"/>
        <end position="168"/>
    </location>
</feature>
<evidence type="ECO:0000256" key="6">
    <source>
        <dbReference type="SAM" id="Phobius"/>
    </source>
</evidence>
<dbReference type="GO" id="GO:0015171">
    <property type="term" value="F:amino acid transmembrane transporter activity"/>
    <property type="evidence" value="ECO:0007669"/>
    <property type="project" value="TreeGrafter"/>
</dbReference>
<keyword evidence="2" id="KW-1003">Cell membrane</keyword>
<evidence type="ECO:0000256" key="5">
    <source>
        <dbReference type="ARBA" id="ARBA00023136"/>
    </source>
</evidence>
<dbReference type="PANTHER" id="PTHR30086:SF20">
    <property type="entry name" value="ARGININE EXPORTER PROTEIN ARGO-RELATED"/>
    <property type="match status" value="1"/>
</dbReference>
<organism evidence="7 8">
    <name type="scientific">Seinonella peptonophila</name>
    <dbReference type="NCBI Taxonomy" id="112248"/>
    <lineage>
        <taxon>Bacteria</taxon>
        <taxon>Bacillati</taxon>
        <taxon>Bacillota</taxon>
        <taxon>Bacilli</taxon>
        <taxon>Bacillales</taxon>
        <taxon>Thermoactinomycetaceae</taxon>
        <taxon>Seinonella</taxon>
    </lineage>
</organism>
<name>A0A1M5BNS8_9BACL</name>
<comment type="subcellular location">
    <subcellularLocation>
        <location evidence="1">Cell membrane</location>
        <topology evidence="1">Multi-pass membrane protein</topology>
    </subcellularLocation>
</comment>
<dbReference type="InterPro" id="IPR001123">
    <property type="entry name" value="LeuE-type"/>
</dbReference>
<evidence type="ECO:0000313" key="7">
    <source>
        <dbReference type="EMBL" id="SHF44036.1"/>
    </source>
</evidence>
<feature type="transmembrane region" description="Helical" evidence="6">
    <location>
        <begin position="180"/>
        <end position="198"/>
    </location>
</feature>
<protein>
    <submittedName>
        <fullName evidence="7">L-lysine exporter family protein LysE/ArgO</fullName>
    </submittedName>
</protein>
<keyword evidence="3 6" id="KW-0812">Transmembrane</keyword>
<keyword evidence="8" id="KW-1185">Reference proteome</keyword>
<evidence type="ECO:0000256" key="3">
    <source>
        <dbReference type="ARBA" id="ARBA00022692"/>
    </source>
</evidence>
<feature type="transmembrane region" description="Helical" evidence="6">
    <location>
        <begin position="6"/>
        <end position="26"/>
    </location>
</feature>
<dbReference type="Pfam" id="PF01810">
    <property type="entry name" value="LysE"/>
    <property type="match status" value="1"/>
</dbReference>
<evidence type="ECO:0000256" key="4">
    <source>
        <dbReference type="ARBA" id="ARBA00022989"/>
    </source>
</evidence>
<dbReference type="GO" id="GO:0005886">
    <property type="term" value="C:plasma membrane"/>
    <property type="evidence" value="ECO:0007669"/>
    <property type="project" value="UniProtKB-SubCell"/>
</dbReference>
<gene>
    <name evidence="7" type="ORF">SAMN05444392_1297</name>
</gene>
<evidence type="ECO:0000256" key="2">
    <source>
        <dbReference type="ARBA" id="ARBA00022475"/>
    </source>
</evidence>
<feature type="transmembrane region" description="Helical" evidence="6">
    <location>
        <begin position="38"/>
        <end position="63"/>
    </location>
</feature>
<dbReference type="PANTHER" id="PTHR30086">
    <property type="entry name" value="ARGININE EXPORTER PROTEIN ARGO"/>
    <property type="match status" value="1"/>
</dbReference>
<evidence type="ECO:0000256" key="1">
    <source>
        <dbReference type="ARBA" id="ARBA00004651"/>
    </source>
</evidence>
<keyword evidence="5 6" id="KW-0472">Membrane</keyword>
<keyword evidence="4 6" id="KW-1133">Transmembrane helix</keyword>
<sequence length="201" mass="21739">MLAFIHGFLLAIGLILPLGVQNVFIFNQGATHSKFIRCLPAVLTATICDALLIILAVTGVSVIVMATPIIKNLLITLGICFLLYMGLITWKSQSEEQSNDLNQKILTAKKQILFASSVSLLNPHAILDTIGVIGTSSIQYQNTDKWLFAIAGILVSLFWFTLLAVAGGTLKKLKPGILPLVNKISALVIWGSASYLIYSII</sequence>